<comment type="cofactor">
    <cofactor evidence="1">
        <name>FAD</name>
        <dbReference type="ChEBI" id="CHEBI:57692"/>
    </cofactor>
</comment>
<evidence type="ECO:0000313" key="9">
    <source>
        <dbReference type="EMBL" id="KAG6962327.1"/>
    </source>
</evidence>
<comment type="caution">
    <text evidence="9">The sequence shown here is derived from an EMBL/GenBank/DDBJ whole genome shotgun (WGS) entry which is preliminary data.</text>
</comment>
<evidence type="ECO:0000256" key="3">
    <source>
        <dbReference type="ARBA" id="ARBA00022630"/>
    </source>
</evidence>
<evidence type="ECO:0000256" key="6">
    <source>
        <dbReference type="SAM" id="SignalP"/>
    </source>
</evidence>
<dbReference type="InterPro" id="IPR012951">
    <property type="entry name" value="BBE"/>
</dbReference>
<dbReference type="PROSITE" id="PS50003">
    <property type="entry name" value="PH_DOMAIN"/>
    <property type="match status" value="1"/>
</dbReference>
<evidence type="ECO:0000259" key="7">
    <source>
        <dbReference type="PROSITE" id="PS50003"/>
    </source>
</evidence>
<dbReference type="InterPro" id="IPR001849">
    <property type="entry name" value="PH_domain"/>
</dbReference>
<feature type="signal peptide" evidence="6">
    <location>
        <begin position="1"/>
        <end position="22"/>
    </location>
</feature>
<keyword evidence="3" id="KW-0285">Flavoprotein</keyword>
<accession>A0A8T1UHI6</accession>
<dbReference type="InterPro" id="IPR006094">
    <property type="entry name" value="Oxid_FAD_bind_N"/>
</dbReference>
<evidence type="ECO:0008006" key="11">
    <source>
        <dbReference type="Google" id="ProtNLM"/>
    </source>
</evidence>
<dbReference type="PANTHER" id="PTHR42973">
    <property type="entry name" value="BINDING OXIDOREDUCTASE, PUTATIVE (AFU_ORTHOLOGUE AFUA_1G17690)-RELATED"/>
    <property type="match status" value="1"/>
</dbReference>
<dbReference type="SMART" id="SM00233">
    <property type="entry name" value="PH"/>
    <property type="match status" value="1"/>
</dbReference>
<evidence type="ECO:0000256" key="4">
    <source>
        <dbReference type="ARBA" id="ARBA00022827"/>
    </source>
</evidence>
<evidence type="ECO:0000313" key="10">
    <source>
        <dbReference type="Proteomes" id="UP000688947"/>
    </source>
</evidence>
<keyword evidence="6" id="KW-0732">Signal</keyword>
<dbReference type="PROSITE" id="PS51387">
    <property type="entry name" value="FAD_PCMH"/>
    <property type="match status" value="1"/>
</dbReference>
<name>A0A8T1UHI6_9STRA</name>
<dbReference type="InterPro" id="IPR050416">
    <property type="entry name" value="FAD-linked_Oxidoreductase"/>
</dbReference>
<evidence type="ECO:0000256" key="5">
    <source>
        <dbReference type="ARBA" id="ARBA00023002"/>
    </source>
</evidence>
<organism evidence="9 10">
    <name type="scientific">Phytophthora cactorum</name>
    <dbReference type="NCBI Taxonomy" id="29920"/>
    <lineage>
        <taxon>Eukaryota</taxon>
        <taxon>Sar</taxon>
        <taxon>Stramenopiles</taxon>
        <taxon>Oomycota</taxon>
        <taxon>Peronosporomycetes</taxon>
        <taxon>Peronosporales</taxon>
        <taxon>Peronosporaceae</taxon>
        <taxon>Phytophthora</taxon>
    </lineage>
</organism>
<dbReference type="Proteomes" id="UP000688947">
    <property type="component" value="Unassembled WGS sequence"/>
</dbReference>
<evidence type="ECO:0000259" key="8">
    <source>
        <dbReference type="PROSITE" id="PS51387"/>
    </source>
</evidence>
<comment type="similarity">
    <text evidence="2">Belongs to the oxygen-dependent FAD-linked oxidoreductase family.</text>
</comment>
<dbReference type="GO" id="GO:0071949">
    <property type="term" value="F:FAD binding"/>
    <property type="evidence" value="ECO:0007669"/>
    <property type="project" value="InterPro"/>
</dbReference>
<dbReference type="InterPro" id="IPR016166">
    <property type="entry name" value="FAD-bd_PCMH"/>
</dbReference>
<gene>
    <name evidence="9" type="ORF">JG687_00007213</name>
</gene>
<keyword evidence="4" id="KW-0274">FAD</keyword>
<sequence>MVFLSRAVVLFTAAVAASSALALSDMTQTQQTDTVSLLQAFEDCMDNSTSNNGNDTVTVNSNFFVQESPLYVDYATGPKARIDRKPLGVYFATSEDDVVRAVTCSVSNGLAPVPRSGGHSYEVLSSMDGSLVIDMADMVDVTLVSENQEEGSALATVQAGARLAWIYTELDRLGGYNFNAGTCPSVGIGGHISGGGYGMVSRHYGLAADQTTGMRVVLFNGTVVTASSTENTDLFWALRGGGAGSFGIVTLFTIKAYKMPEVTVFSMQFNASVRAQVLRSWMDYFPMADSKVTTQLVVDGGGARMTGQYLGPKTELDVLLNASGLFDHGGLKSQDRRDNCSQLATKAYVWKGTCDDLSSLNVSHHLTSADKDYSKIKGGYSNSVMDDEGVQTVLEWADSLPNTTWAYIQFEAYGGVFATQKNDMTPWAHRDAVWSVQIGVGANKGESEGSPSYQWIRGIAGALEKYFDGGNYQNYCDLDLGEDFGKRYWGADNFARLRQIKAQYDPLNADLAYAEALRQTRAALEAPANQTTEPNGATGSDQLNVQSSVSKALHAVGEVQTQLAEKLVQLTTVVKREVTTKPLEEMAATYKERVASMLAEGDKLDVLLFQSQKNVLAAFGKYDELFKQMENEQESADTRRQDLWLAEMNYCINVQKLQQCRVEYVTGMSSLFQQYKTMEVWRASVIQTALDTYIRKQKLTYGEMAGAMTEPLAAAQRIDPERDLVQSYTAAALSASDDKDAQLFSTLRSPIASPLLVRCGFLKNQVTGSLFSSWKDVLCAITQDGCLHLLDLKENTTRSILESTEAMLGAIATNEQTTDVNSQSVCLTNCRIEILGKSTTPSFEITEVSPPSGLLSSMLRVGVSRTLTFQCPSQSDLIDWVVTAKQFISAGSSMVNR</sequence>
<evidence type="ECO:0000256" key="1">
    <source>
        <dbReference type="ARBA" id="ARBA00001974"/>
    </source>
</evidence>
<protein>
    <recommendedName>
        <fullName evidence="11">FAD-binding PCMH-type domain-containing protein</fullName>
    </recommendedName>
</protein>
<dbReference type="EMBL" id="JAENGZ010000312">
    <property type="protein sequence ID" value="KAG6962327.1"/>
    <property type="molecule type" value="Genomic_DNA"/>
</dbReference>
<proteinExistence type="inferred from homology"/>
<dbReference type="Pfam" id="PF08031">
    <property type="entry name" value="BBE"/>
    <property type="match status" value="1"/>
</dbReference>
<dbReference type="AlphaFoldDB" id="A0A8T1UHI6"/>
<dbReference type="Pfam" id="PF01565">
    <property type="entry name" value="FAD_binding_4"/>
    <property type="match status" value="1"/>
</dbReference>
<feature type="domain" description="FAD-binding PCMH-type" evidence="8">
    <location>
        <begin position="82"/>
        <end position="259"/>
    </location>
</feature>
<feature type="domain" description="PH" evidence="7">
    <location>
        <begin position="755"/>
        <end position="889"/>
    </location>
</feature>
<keyword evidence="5" id="KW-0560">Oxidoreductase</keyword>
<dbReference type="PANTHER" id="PTHR42973:SF39">
    <property type="entry name" value="FAD-BINDING PCMH-TYPE DOMAIN-CONTAINING PROTEIN"/>
    <property type="match status" value="1"/>
</dbReference>
<dbReference type="OrthoDB" id="415825at2759"/>
<evidence type="ECO:0000256" key="2">
    <source>
        <dbReference type="ARBA" id="ARBA00005466"/>
    </source>
</evidence>
<feature type="chain" id="PRO_5035947544" description="FAD-binding PCMH-type domain-containing protein" evidence="6">
    <location>
        <begin position="23"/>
        <end position="897"/>
    </location>
</feature>
<dbReference type="GO" id="GO:0016491">
    <property type="term" value="F:oxidoreductase activity"/>
    <property type="evidence" value="ECO:0007669"/>
    <property type="project" value="UniProtKB-KW"/>
</dbReference>
<reference evidence="9" key="1">
    <citation type="submission" date="2021-01" db="EMBL/GenBank/DDBJ databases">
        <title>Phytophthora aleatoria, a newly-described species from Pinus radiata is distinct from Phytophthora cactorum isolates based on comparative genomics.</title>
        <authorList>
            <person name="Mcdougal R."/>
            <person name="Panda P."/>
            <person name="Williams N."/>
            <person name="Studholme D.J."/>
        </authorList>
    </citation>
    <scope>NUCLEOTIDE SEQUENCE</scope>
    <source>
        <strain evidence="9">NZFS 3830</strain>
    </source>
</reference>
<dbReference type="VEuPathDB" id="FungiDB:PC110_g9001"/>